<organism evidence="3 4">
    <name type="scientific">Bosea spartocytisi</name>
    <dbReference type="NCBI Taxonomy" id="2773451"/>
    <lineage>
        <taxon>Bacteria</taxon>
        <taxon>Pseudomonadati</taxon>
        <taxon>Pseudomonadota</taxon>
        <taxon>Alphaproteobacteria</taxon>
        <taxon>Hyphomicrobiales</taxon>
        <taxon>Boseaceae</taxon>
        <taxon>Bosea</taxon>
    </lineage>
</organism>
<feature type="domain" description="Regulator of nucleoside diphosphate kinase N-terminal" evidence="2">
    <location>
        <begin position="12"/>
        <end position="51"/>
    </location>
</feature>
<comment type="caution">
    <text evidence="3">The sequence shown here is derived from an EMBL/GenBank/DDBJ whole genome shotgun (WGS) entry which is preliminary data.</text>
</comment>
<dbReference type="GO" id="GO:0032784">
    <property type="term" value="P:regulation of DNA-templated transcription elongation"/>
    <property type="evidence" value="ECO:0007669"/>
    <property type="project" value="InterPro"/>
</dbReference>
<keyword evidence="3" id="KW-0418">Kinase</keyword>
<dbReference type="Pfam" id="PF14760">
    <property type="entry name" value="Rnk_N"/>
    <property type="match status" value="1"/>
</dbReference>
<dbReference type="GO" id="GO:0006354">
    <property type="term" value="P:DNA-templated transcription elongation"/>
    <property type="evidence" value="ECO:0007669"/>
    <property type="project" value="TreeGrafter"/>
</dbReference>
<dbReference type="GO" id="GO:0003677">
    <property type="term" value="F:DNA binding"/>
    <property type="evidence" value="ECO:0007669"/>
    <property type="project" value="InterPro"/>
</dbReference>
<proteinExistence type="predicted"/>
<dbReference type="InterPro" id="IPR023459">
    <property type="entry name" value="Tscrpt_elong_fac_GreA/B_fam"/>
</dbReference>
<dbReference type="GO" id="GO:0070063">
    <property type="term" value="F:RNA polymerase binding"/>
    <property type="evidence" value="ECO:0007669"/>
    <property type="project" value="InterPro"/>
</dbReference>
<dbReference type="RefSeq" id="WP_113254909.1">
    <property type="nucleotide sequence ID" value="NZ_JACXWY010000025.1"/>
</dbReference>
<dbReference type="InterPro" id="IPR036953">
    <property type="entry name" value="GreA/GreB_C_sf"/>
</dbReference>
<evidence type="ECO:0000313" key="4">
    <source>
        <dbReference type="Proteomes" id="UP000619295"/>
    </source>
</evidence>
<sequence length="142" mass="15133">MTDKTRKAPARPAITVTAADHAMLSRIAAGAANTMPELAAELTHELDRARILPEGRVSAEHVHIGSEVTYRDESTGRETKVTLVWPEHADIEKNRISVMTPIGVALIGMASGRSIDWTTRSGDVKRLTVVAVGQPAGETAAA</sequence>
<feature type="domain" description="Transcription elongation factor GreA/GreB C-terminal" evidence="1">
    <location>
        <begin position="60"/>
        <end position="132"/>
    </location>
</feature>
<evidence type="ECO:0000259" key="2">
    <source>
        <dbReference type="Pfam" id="PF14760"/>
    </source>
</evidence>
<dbReference type="Gene3D" id="3.10.50.30">
    <property type="entry name" value="Transcription elongation factor, GreA/GreB, C-terminal domain"/>
    <property type="match status" value="1"/>
</dbReference>
<dbReference type="Proteomes" id="UP000619295">
    <property type="component" value="Unassembled WGS sequence"/>
</dbReference>
<reference evidence="3" key="1">
    <citation type="submission" date="2020-09" db="EMBL/GenBank/DDBJ databases">
        <title>Bosea spartocytisi sp. nov. a root nodule endophyte of Spartocytisus supranubius in the high mountain ecosystem fo the Teide National Park (Canary Islands, Spain).</title>
        <authorList>
            <person name="Pulido-Suarez L."/>
            <person name="Peix A."/>
            <person name="Igual J.M."/>
            <person name="Socas-Perez N."/>
            <person name="Velazquez E."/>
            <person name="Flores-Felix J.D."/>
            <person name="Leon-Barrios M."/>
        </authorList>
    </citation>
    <scope>NUCLEOTIDE SEQUENCE</scope>
    <source>
        <strain evidence="3">SSUT16</strain>
    </source>
</reference>
<dbReference type="GO" id="GO:0016301">
    <property type="term" value="F:kinase activity"/>
    <property type="evidence" value="ECO:0007669"/>
    <property type="project" value="UniProtKB-KW"/>
</dbReference>
<gene>
    <name evidence="3" type="primary">rnk</name>
    <name evidence="3" type="ORF">IED13_24645</name>
</gene>
<dbReference type="EMBL" id="JACXWY010000025">
    <property type="protein sequence ID" value="MBD3848900.1"/>
    <property type="molecule type" value="Genomic_DNA"/>
</dbReference>
<dbReference type="PANTHER" id="PTHR30437:SF5">
    <property type="entry name" value="REGULATOR OF NUCLEOSIDE DIPHOSPHATE KINASE"/>
    <property type="match status" value="1"/>
</dbReference>
<dbReference type="InterPro" id="IPR029462">
    <property type="entry name" value="Rnk_N"/>
</dbReference>
<dbReference type="PANTHER" id="PTHR30437">
    <property type="entry name" value="TRANSCRIPTION ELONGATION FACTOR GREA"/>
    <property type="match status" value="1"/>
</dbReference>
<dbReference type="Pfam" id="PF01272">
    <property type="entry name" value="GreA_GreB"/>
    <property type="match status" value="1"/>
</dbReference>
<evidence type="ECO:0000259" key="1">
    <source>
        <dbReference type="Pfam" id="PF01272"/>
    </source>
</evidence>
<dbReference type="NCBIfam" id="NF004396">
    <property type="entry name" value="PRK05753.1"/>
    <property type="match status" value="1"/>
</dbReference>
<evidence type="ECO:0000313" key="3">
    <source>
        <dbReference type="EMBL" id="MBD3848900.1"/>
    </source>
</evidence>
<keyword evidence="4" id="KW-1185">Reference proteome</keyword>
<name>A0A927EEX2_9HYPH</name>
<protein>
    <submittedName>
        <fullName evidence="3">Nucleoside diphosphate kinase regulator</fullName>
    </submittedName>
</protein>
<accession>A0A927EEX2</accession>
<dbReference type="AlphaFoldDB" id="A0A927EEX2"/>
<dbReference type="SUPFAM" id="SSF54534">
    <property type="entry name" value="FKBP-like"/>
    <property type="match status" value="1"/>
</dbReference>
<dbReference type="InterPro" id="IPR001437">
    <property type="entry name" value="Tscrpt_elong_fac_GreA/B_C"/>
</dbReference>
<keyword evidence="3" id="KW-0808">Transferase</keyword>